<dbReference type="Proteomes" id="UP001055072">
    <property type="component" value="Unassembled WGS sequence"/>
</dbReference>
<accession>A0ACB8UGJ6</accession>
<organism evidence="1 2">
    <name type="scientific">Irpex rosettiformis</name>
    <dbReference type="NCBI Taxonomy" id="378272"/>
    <lineage>
        <taxon>Eukaryota</taxon>
        <taxon>Fungi</taxon>
        <taxon>Dikarya</taxon>
        <taxon>Basidiomycota</taxon>
        <taxon>Agaricomycotina</taxon>
        <taxon>Agaricomycetes</taxon>
        <taxon>Polyporales</taxon>
        <taxon>Irpicaceae</taxon>
        <taxon>Irpex</taxon>
    </lineage>
</organism>
<name>A0ACB8UGJ6_9APHY</name>
<gene>
    <name evidence="1" type="ORF">BDY19DRAFT_990053</name>
</gene>
<dbReference type="EMBL" id="MU274902">
    <property type="protein sequence ID" value="KAI0093409.1"/>
    <property type="molecule type" value="Genomic_DNA"/>
</dbReference>
<evidence type="ECO:0000313" key="1">
    <source>
        <dbReference type="EMBL" id="KAI0093409.1"/>
    </source>
</evidence>
<protein>
    <submittedName>
        <fullName evidence="1">Uncharacterized protein</fullName>
    </submittedName>
</protein>
<comment type="caution">
    <text evidence="1">The sequence shown here is derived from an EMBL/GenBank/DDBJ whole genome shotgun (WGS) entry which is preliminary data.</text>
</comment>
<proteinExistence type="predicted"/>
<keyword evidence="2" id="KW-1185">Reference proteome</keyword>
<reference evidence="1" key="1">
    <citation type="journal article" date="2021" name="Environ. Microbiol.">
        <title>Gene family expansions and transcriptome signatures uncover fungal adaptations to wood decay.</title>
        <authorList>
            <person name="Hage H."/>
            <person name="Miyauchi S."/>
            <person name="Viragh M."/>
            <person name="Drula E."/>
            <person name="Min B."/>
            <person name="Chaduli D."/>
            <person name="Navarro D."/>
            <person name="Favel A."/>
            <person name="Norest M."/>
            <person name="Lesage-Meessen L."/>
            <person name="Balint B."/>
            <person name="Merenyi Z."/>
            <person name="de Eugenio L."/>
            <person name="Morin E."/>
            <person name="Martinez A.T."/>
            <person name="Baldrian P."/>
            <person name="Stursova M."/>
            <person name="Martinez M.J."/>
            <person name="Novotny C."/>
            <person name="Magnuson J.K."/>
            <person name="Spatafora J.W."/>
            <person name="Maurice S."/>
            <person name="Pangilinan J."/>
            <person name="Andreopoulos W."/>
            <person name="LaButti K."/>
            <person name="Hundley H."/>
            <person name="Na H."/>
            <person name="Kuo A."/>
            <person name="Barry K."/>
            <person name="Lipzen A."/>
            <person name="Henrissat B."/>
            <person name="Riley R."/>
            <person name="Ahrendt S."/>
            <person name="Nagy L.G."/>
            <person name="Grigoriev I.V."/>
            <person name="Martin F."/>
            <person name="Rosso M.N."/>
        </authorList>
    </citation>
    <scope>NUCLEOTIDE SEQUENCE</scope>
    <source>
        <strain evidence="1">CBS 384.51</strain>
    </source>
</reference>
<evidence type="ECO:0000313" key="2">
    <source>
        <dbReference type="Proteomes" id="UP001055072"/>
    </source>
</evidence>
<sequence length="207" mass="23302">MHAARRQITRAVCELHNTCRHASTSANPYPYPNNSSPTPHQIFHLPRSATQADVKARYYELVRIYHPDSPVSRVLPSATVQSRFQAITHAYDVLRGKTSHPSAINGDVNLSEVERAKANFRNLETAMWRAKQQRRAELRVGLDDRTKDAIMLGAIVVTIGAFVAQTYFTRREALQAQHERTKYKFNSTKDPSGAGDSKPSIDSEKQT</sequence>